<dbReference type="Pfam" id="PF08679">
    <property type="entry name" value="DsrD"/>
    <property type="match status" value="1"/>
</dbReference>
<dbReference type="InterPro" id="IPR036390">
    <property type="entry name" value="WH_DNA-bd_sf"/>
</dbReference>
<reference evidence="3" key="1">
    <citation type="submission" date="2016-02" db="EMBL/GenBank/DDBJ databases">
        <authorList>
            <person name="Holder M.E."/>
            <person name="Ajami N.J."/>
            <person name="Petrosino J.F."/>
        </authorList>
    </citation>
    <scope>NUCLEOTIDE SEQUENCE [LARGE SCALE GENOMIC DNA]</scope>
    <source>
        <strain evidence="3">CCUG 45958</strain>
    </source>
</reference>
<accession>A0A0X8JLY9</accession>
<protein>
    <submittedName>
        <fullName evidence="2">Dissimilatory sulfite reductase-asociated protein DsvD</fullName>
    </submittedName>
</protein>
<evidence type="ECO:0000313" key="2">
    <source>
        <dbReference type="EMBL" id="AMD91200.1"/>
    </source>
</evidence>
<dbReference type="InterPro" id="IPR014793">
    <property type="entry name" value="DsrD"/>
</dbReference>
<feature type="domain" description="Dissimilatory sulphite reductase D" evidence="1">
    <location>
        <begin position="5"/>
        <end position="68"/>
    </location>
</feature>
<dbReference type="KEGG" id="dfi:AXF13_14290"/>
<dbReference type="EMBL" id="CP014229">
    <property type="protein sequence ID" value="AMD91200.1"/>
    <property type="molecule type" value="Genomic_DNA"/>
</dbReference>
<keyword evidence="3" id="KW-1185">Reference proteome</keyword>
<dbReference type="RefSeq" id="WP_008682714.1">
    <property type="nucleotide sequence ID" value="NZ_CP014229.1"/>
</dbReference>
<dbReference type="STRING" id="44742.AXF13_14290"/>
<name>A0A0X8JLY9_9BACT</name>
<proteinExistence type="predicted"/>
<sequence>MADDKEIVVEFLKSKSAAKSKFYFKDFLELFPDRGPRDVKKVLTKLINEEVLEFWSSGSTSMYGLKGAGKQSHAEGED</sequence>
<dbReference type="Gene3D" id="1.10.10.10">
    <property type="entry name" value="Winged helix-like DNA-binding domain superfamily/Winged helix DNA-binding domain"/>
    <property type="match status" value="1"/>
</dbReference>
<evidence type="ECO:0000259" key="1">
    <source>
        <dbReference type="Pfam" id="PF08679"/>
    </source>
</evidence>
<dbReference type="Proteomes" id="UP000069241">
    <property type="component" value="Chromosome"/>
</dbReference>
<evidence type="ECO:0000313" key="3">
    <source>
        <dbReference type="Proteomes" id="UP000069241"/>
    </source>
</evidence>
<organism evidence="2 3">
    <name type="scientific">Desulfovibrio fairfieldensis</name>
    <dbReference type="NCBI Taxonomy" id="44742"/>
    <lineage>
        <taxon>Bacteria</taxon>
        <taxon>Pseudomonadati</taxon>
        <taxon>Thermodesulfobacteriota</taxon>
        <taxon>Desulfovibrionia</taxon>
        <taxon>Desulfovibrionales</taxon>
        <taxon>Desulfovibrionaceae</taxon>
        <taxon>Desulfovibrio</taxon>
    </lineage>
</organism>
<dbReference type="SUPFAM" id="SSF46785">
    <property type="entry name" value="Winged helix' DNA-binding domain"/>
    <property type="match status" value="1"/>
</dbReference>
<dbReference type="AlphaFoldDB" id="A0A0X8JLY9"/>
<dbReference type="InterPro" id="IPR036388">
    <property type="entry name" value="WH-like_DNA-bd_sf"/>
</dbReference>
<gene>
    <name evidence="2" type="ORF">AXF13_14290</name>
</gene>